<comment type="similarity">
    <text evidence="2 10">Belongs to the enolase family.</text>
</comment>
<dbReference type="InterPro" id="IPR020811">
    <property type="entry name" value="Enolase_N"/>
</dbReference>
<proteinExistence type="inferred from homology"/>
<evidence type="ECO:0000259" key="12">
    <source>
        <dbReference type="SMART" id="SM01193"/>
    </source>
</evidence>
<feature type="domain" description="Enolase C-terminal TIM barrel" evidence="11">
    <location>
        <begin position="138"/>
        <end position="428"/>
    </location>
</feature>
<dbReference type="InterPro" id="IPR000941">
    <property type="entry name" value="Enolase"/>
</dbReference>
<dbReference type="Pfam" id="PF00113">
    <property type="entry name" value="Enolase_C"/>
    <property type="match status" value="1"/>
</dbReference>
<dbReference type="Proteomes" id="UP001250656">
    <property type="component" value="Unassembled WGS sequence"/>
</dbReference>
<feature type="binding site" evidence="10">
    <location>
        <position position="391"/>
    </location>
    <ligand>
        <name>(2R)-2-phosphoglycerate</name>
        <dbReference type="ChEBI" id="CHEBI:58289"/>
    </ligand>
</feature>
<organism evidence="13 14">
    <name type="scientific">Pricia mediterranea</name>
    <dbReference type="NCBI Taxonomy" id="3076079"/>
    <lineage>
        <taxon>Bacteria</taxon>
        <taxon>Pseudomonadati</taxon>
        <taxon>Bacteroidota</taxon>
        <taxon>Flavobacteriia</taxon>
        <taxon>Flavobacteriales</taxon>
        <taxon>Flavobacteriaceae</taxon>
        <taxon>Pricia</taxon>
    </lineage>
</organism>
<keyword evidence="14" id="KW-1185">Reference proteome</keyword>
<evidence type="ECO:0000256" key="10">
    <source>
        <dbReference type="HAMAP-Rule" id="MF_00318"/>
    </source>
</evidence>
<evidence type="ECO:0000256" key="2">
    <source>
        <dbReference type="ARBA" id="ARBA00009604"/>
    </source>
</evidence>
<comment type="function">
    <text evidence="9 10">Catalyzes the reversible conversion of 2-phosphoglycerate (2-PG) into phosphoenolpyruvate (PEP). It is essential for the degradation of carbohydrates via glycolysis.</text>
</comment>
<keyword evidence="5 10" id="KW-0964">Secreted</keyword>
<feature type="binding site" evidence="10">
    <location>
        <position position="340"/>
    </location>
    <ligand>
        <name>(2R)-2-phosphoglycerate</name>
        <dbReference type="ChEBI" id="CHEBI:58289"/>
    </ligand>
</feature>
<evidence type="ECO:0000259" key="11">
    <source>
        <dbReference type="SMART" id="SM01192"/>
    </source>
</evidence>
<dbReference type="InterPro" id="IPR020809">
    <property type="entry name" value="Enolase_CS"/>
</dbReference>
<dbReference type="CDD" id="cd03313">
    <property type="entry name" value="enolase"/>
    <property type="match status" value="1"/>
</dbReference>
<dbReference type="InterPro" id="IPR029017">
    <property type="entry name" value="Enolase-like_N"/>
</dbReference>
<dbReference type="InterPro" id="IPR020810">
    <property type="entry name" value="Enolase_C"/>
</dbReference>
<protein>
    <recommendedName>
        <fullName evidence="4 10">Enolase</fullName>
        <ecNumber evidence="3 10">4.2.1.11</ecNumber>
    </recommendedName>
    <alternativeName>
        <fullName evidence="10">2-phospho-D-glycerate hydro-lyase</fullName>
    </alternativeName>
    <alternativeName>
        <fullName evidence="10">2-phosphoglycerate dehydratase</fullName>
    </alternativeName>
</protein>
<evidence type="ECO:0000256" key="7">
    <source>
        <dbReference type="ARBA" id="ARBA00023152"/>
    </source>
</evidence>
<comment type="catalytic activity">
    <reaction evidence="10">
        <text>(2R)-2-phosphoglycerate = phosphoenolpyruvate + H2O</text>
        <dbReference type="Rhea" id="RHEA:10164"/>
        <dbReference type="ChEBI" id="CHEBI:15377"/>
        <dbReference type="ChEBI" id="CHEBI:58289"/>
        <dbReference type="ChEBI" id="CHEBI:58702"/>
        <dbReference type="EC" id="4.2.1.11"/>
    </reaction>
</comment>
<accession>A0ABU3L396</accession>
<dbReference type="Gene3D" id="3.20.20.120">
    <property type="entry name" value="Enolase-like C-terminal domain"/>
    <property type="match status" value="1"/>
</dbReference>
<feature type="binding site" evidence="10">
    <location>
        <position position="370"/>
    </location>
    <ligand>
        <name>(2R)-2-phosphoglycerate</name>
        <dbReference type="ChEBI" id="CHEBI:58289"/>
    </ligand>
</feature>
<dbReference type="GO" id="GO:0004634">
    <property type="term" value="F:phosphopyruvate hydratase activity"/>
    <property type="evidence" value="ECO:0007669"/>
    <property type="project" value="UniProtKB-EC"/>
</dbReference>
<evidence type="ECO:0000313" key="13">
    <source>
        <dbReference type="EMBL" id="MDT7827912.1"/>
    </source>
</evidence>
<evidence type="ECO:0000256" key="5">
    <source>
        <dbReference type="ARBA" id="ARBA00022525"/>
    </source>
</evidence>
<dbReference type="PANTHER" id="PTHR11902">
    <property type="entry name" value="ENOLASE"/>
    <property type="match status" value="1"/>
</dbReference>
<keyword evidence="10" id="KW-0963">Cytoplasm</keyword>
<dbReference type="PROSITE" id="PS00164">
    <property type="entry name" value="ENOLASE"/>
    <property type="match status" value="1"/>
</dbReference>
<dbReference type="SUPFAM" id="SSF54826">
    <property type="entry name" value="Enolase N-terminal domain-like"/>
    <property type="match status" value="1"/>
</dbReference>
<reference evidence="13 14" key="1">
    <citation type="submission" date="2023-09" db="EMBL/GenBank/DDBJ databases">
        <title>Novel taxa isolated from Blanes Bay.</title>
        <authorList>
            <person name="Rey-Velasco X."/>
            <person name="Lucena T."/>
        </authorList>
    </citation>
    <scope>NUCLEOTIDE SEQUENCE [LARGE SCALE GENOMIC DNA]</scope>
    <source>
        <strain evidence="13 14">S334</strain>
    </source>
</reference>
<comment type="subcellular location">
    <subcellularLocation>
        <location evidence="10">Cytoplasm</location>
    </subcellularLocation>
    <subcellularLocation>
        <location evidence="10">Secreted</location>
    </subcellularLocation>
    <subcellularLocation>
        <location evidence="10">Cell surface</location>
    </subcellularLocation>
    <text evidence="10">Fractions of enolase are present in both the cytoplasm and on the cell surface.</text>
</comment>
<evidence type="ECO:0000313" key="14">
    <source>
        <dbReference type="Proteomes" id="UP001250656"/>
    </source>
</evidence>
<gene>
    <name evidence="10 13" type="primary">eno</name>
    <name evidence="13" type="ORF">RQM65_04450</name>
</gene>
<evidence type="ECO:0000256" key="3">
    <source>
        <dbReference type="ARBA" id="ARBA00012058"/>
    </source>
</evidence>
<comment type="pathway">
    <text evidence="1 10">Carbohydrate degradation; glycolysis; pyruvate from D-glyceraldehyde 3-phosphate: step 4/5.</text>
</comment>
<dbReference type="SFLD" id="SFLDG00178">
    <property type="entry name" value="enolase"/>
    <property type="match status" value="1"/>
</dbReference>
<feature type="active site" description="Proton donor" evidence="10">
    <location>
        <position position="204"/>
    </location>
</feature>
<dbReference type="SFLD" id="SFLDF00002">
    <property type="entry name" value="enolase"/>
    <property type="match status" value="1"/>
</dbReference>
<comment type="cofactor">
    <cofactor evidence="10">
        <name>Mg(2+)</name>
        <dbReference type="ChEBI" id="CHEBI:18420"/>
    </cofactor>
    <text evidence="10">Binds a second Mg(2+) ion via substrate during catalysis.</text>
</comment>
<dbReference type="SMART" id="SM01193">
    <property type="entry name" value="Enolase_N"/>
    <property type="match status" value="1"/>
</dbReference>
<evidence type="ECO:0000256" key="1">
    <source>
        <dbReference type="ARBA" id="ARBA00005031"/>
    </source>
</evidence>
<sequence length="429" mass="45935">MSIILSVHARQIFDSRGNPAVEVDVITENGIMGRAAVPSGASTGEHEAVELRDGGDAYMGKGVGKAVENVNTLIAEEILGMSVFEQNLLDQTMIDLDGTSNKSKLGANAILGVSLAAAKAAANELGMSLYRYIGGVSANTLPVPMMNIINGGSHSDAPIAFQEFMVMPVKAKSFSHAMQMGSEIFHHLKKVLHDRNLSTAVGDEGGFAPELDGTEDALDTIGKAVGNAGYKLGDDVMIALDCAAAEFYVDGKYDYTKFEGENGAVRTSEEQAQYLAELCEKYPIISIEDGMDEDDWDGWKALTDKVGDKVQIVGDDLFVTNVERLTKGIKNGIANSILIKVNQIGTLTETIAAVNMAKNAGYTSVMSHRSGETEDNTIADLAVALNTGQIKTGSASRSDRMAKYNQLLRIEEELGDVAFYPKEDAFNLK</sequence>
<feature type="binding site" evidence="10">
    <location>
        <position position="162"/>
    </location>
    <ligand>
        <name>(2R)-2-phosphoglycerate</name>
        <dbReference type="ChEBI" id="CHEBI:58289"/>
    </ligand>
</feature>
<dbReference type="SUPFAM" id="SSF51604">
    <property type="entry name" value="Enolase C-terminal domain-like"/>
    <property type="match status" value="1"/>
</dbReference>
<dbReference type="EC" id="4.2.1.11" evidence="3 10"/>
<evidence type="ECO:0000256" key="9">
    <source>
        <dbReference type="ARBA" id="ARBA00045763"/>
    </source>
</evidence>
<dbReference type="PRINTS" id="PR00148">
    <property type="entry name" value="ENOLASE"/>
</dbReference>
<dbReference type="PANTHER" id="PTHR11902:SF1">
    <property type="entry name" value="ENOLASE"/>
    <property type="match status" value="1"/>
</dbReference>
<dbReference type="NCBIfam" id="TIGR01060">
    <property type="entry name" value="eno"/>
    <property type="match status" value="1"/>
</dbReference>
<feature type="active site" description="Proton acceptor" evidence="10">
    <location>
        <position position="340"/>
    </location>
</feature>
<feature type="binding site" evidence="10">
    <location>
        <position position="241"/>
    </location>
    <ligand>
        <name>Mg(2+)</name>
        <dbReference type="ChEBI" id="CHEBI:18420"/>
    </ligand>
</feature>
<dbReference type="InterPro" id="IPR036849">
    <property type="entry name" value="Enolase-like_C_sf"/>
</dbReference>
<evidence type="ECO:0000256" key="6">
    <source>
        <dbReference type="ARBA" id="ARBA00022842"/>
    </source>
</evidence>
<dbReference type="SFLD" id="SFLDS00001">
    <property type="entry name" value="Enolase"/>
    <property type="match status" value="1"/>
</dbReference>
<dbReference type="HAMAP" id="MF_00318">
    <property type="entry name" value="Enolase"/>
    <property type="match status" value="1"/>
</dbReference>
<keyword evidence="7 10" id="KW-0324">Glycolysis</keyword>
<dbReference type="Pfam" id="PF03952">
    <property type="entry name" value="Enolase_N"/>
    <property type="match status" value="1"/>
</dbReference>
<dbReference type="EMBL" id="JAVTTP010000001">
    <property type="protein sequence ID" value="MDT7827912.1"/>
    <property type="molecule type" value="Genomic_DNA"/>
</dbReference>
<dbReference type="PIRSF" id="PIRSF001400">
    <property type="entry name" value="Enolase"/>
    <property type="match status" value="1"/>
</dbReference>
<feature type="binding site" evidence="10">
    <location>
        <position position="288"/>
    </location>
    <ligand>
        <name>Mg(2+)</name>
        <dbReference type="ChEBI" id="CHEBI:18420"/>
    </ligand>
</feature>
<comment type="caution">
    <text evidence="13">The sequence shown here is derived from an EMBL/GenBank/DDBJ whole genome shotgun (WGS) entry which is preliminary data.</text>
</comment>
<dbReference type="Gene3D" id="3.30.390.10">
    <property type="entry name" value="Enolase-like, N-terminal domain"/>
    <property type="match status" value="1"/>
</dbReference>
<feature type="binding site" evidence="10">
    <location>
        <position position="315"/>
    </location>
    <ligand>
        <name>Mg(2+)</name>
        <dbReference type="ChEBI" id="CHEBI:18420"/>
    </ligand>
</feature>
<evidence type="ECO:0000256" key="8">
    <source>
        <dbReference type="ARBA" id="ARBA00023239"/>
    </source>
</evidence>
<feature type="binding site" evidence="10">
    <location>
        <position position="369"/>
    </location>
    <ligand>
        <name>(2R)-2-phosphoglycerate</name>
        <dbReference type="ChEBI" id="CHEBI:58289"/>
    </ligand>
</feature>
<evidence type="ECO:0000256" key="4">
    <source>
        <dbReference type="ARBA" id="ARBA00017068"/>
    </source>
</evidence>
<keyword evidence="6 10" id="KW-0460">Magnesium</keyword>
<feature type="domain" description="Enolase N-terminal" evidence="12">
    <location>
        <begin position="4"/>
        <end position="133"/>
    </location>
</feature>
<keyword evidence="10" id="KW-0479">Metal-binding</keyword>
<dbReference type="SMART" id="SM01192">
    <property type="entry name" value="Enolase_C"/>
    <property type="match status" value="1"/>
</dbReference>
<keyword evidence="8 10" id="KW-0456">Lyase</keyword>
<name>A0ABU3L396_9FLAO</name>
<dbReference type="RefSeq" id="WP_314013047.1">
    <property type="nucleotide sequence ID" value="NZ_JAVTTP010000001.1"/>
</dbReference>